<evidence type="ECO:0000313" key="1">
    <source>
        <dbReference type="EMBL" id="OGI66011.1"/>
    </source>
</evidence>
<dbReference type="Proteomes" id="UP000178700">
    <property type="component" value="Unassembled WGS sequence"/>
</dbReference>
<sequence>MIPITKQKNQPTTIDLCFNPYTHEYEYVLPRLEKTISHAEQLLSGSSQLKTLFIPGYALFSWNERQKFMKENYPRITKKDYIGFGLSLSMEVIKAVGYTYLPYELSKYF</sequence>
<protein>
    <submittedName>
        <fullName evidence="1">Uncharacterized protein</fullName>
    </submittedName>
</protein>
<organism evidence="1 2">
    <name type="scientific">Candidatus Nomurabacteria bacterium RIFCSPHIGHO2_01_FULL_39_10</name>
    <dbReference type="NCBI Taxonomy" id="1801733"/>
    <lineage>
        <taxon>Bacteria</taxon>
        <taxon>Candidatus Nomuraibacteriota</taxon>
    </lineage>
</organism>
<reference evidence="1 2" key="1">
    <citation type="journal article" date="2016" name="Nat. Commun.">
        <title>Thousands of microbial genomes shed light on interconnected biogeochemical processes in an aquifer system.</title>
        <authorList>
            <person name="Anantharaman K."/>
            <person name="Brown C.T."/>
            <person name="Hug L.A."/>
            <person name="Sharon I."/>
            <person name="Castelle C.J."/>
            <person name="Probst A.J."/>
            <person name="Thomas B.C."/>
            <person name="Singh A."/>
            <person name="Wilkins M.J."/>
            <person name="Karaoz U."/>
            <person name="Brodie E.L."/>
            <person name="Williams K.H."/>
            <person name="Hubbard S.S."/>
            <person name="Banfield J.F."/>
        </authorList>
    </citation>
    <scope>NUCLEOTIDE SEQUENCE [LARGE SCALE GENOMIC DNA]</scope>
</reference>
<accession>A0A1F6V8I2</accession>
<evidence type="ECO:0000313" key="2">
    <source>
        <dbReference type="Proteomes" id="UP000178700"/>
    </source>
</evidence>
<proteinExistence type="predicted"/>
<dbReference type="AlphaFoldDB" id="A0A1F6V8I2"/>
<dbReference type="EMBL" id="MFTJ01000016">
    <property type="protein sequence ID" value="OGI66011.1"/>
    <property type="molecule type" value="Genomic_DNA"/>
</dbReference>
<comment type="caution">
    <text evidence="1">The sequence shown here is derived from an EMBL/GenBank/DDBJ whole genome shotgun (WGS) entry which is preliminary data.</text>
</comment>
<name>A0A1F6V8I2_9BACT</name>
<gene>
    <name evidence="1" type="ORF">A2642_04965</name>
</gene>